<feature type="non-terminal residue" evidence="2">
    <location>
        <position position="128"/>
    </location>
</feature>
<dbReference type="PANTHER" id="PTHR30005:SF0">
    <property type="entry name" value="RETROGRADE REGULATION PROTEIN 2"/>
    <property type="match status" value="1"/>
</dbReference>
<dbReference type="AlphaFoldDB" id="A0A382EH90"/>
<name>A0A382EH90_9ZZZZ</name>
<dbReference type="PANTHER" id="PTHR30005">
    <property type="entry name" value="EXOPOLYPHOSPHATASE"/>
    <property type="match status" value="1"/>
</dbReference>
<dbReference type="SUPFAM" id="SSF53067">
    <property type="entry name" value="Actin-like ATPase domain"/>
    <property type="match status" value="1"/>
</dbReference>
<accession>A0A382EH90</accession>
<dbReference type="SUPFAM" id="SSF109604">
    <property type="entry name" value="HD-domain/PDEase-like"/>
    <property type="match status" value="1"/>
</dbReference>
<dbReference type="InterPro" id="IPR050273">
    <property type="entry name" value="GppA/Ppx_hydrolase"/>
</dbReference>
<gene>
    <name evidence="2" type="ORF">METZ01_LOCUS202894</name>
</gene>
<dbReference type="InterPro" id="IPR043129">
    <property type="entry name" value="ATPase_NBD"/>
</dbReference>
<evidence type="ECO:0000259" key="1">
    <source>
        <dbReference type="Pfam" id="PF02541"/>
    </source>
</evidence>
<dbReference type="GO" id="GO:0016462">
    <property type="term" value="F:pyrophosphatase activity"/>
    <property type="evidence" value="ECO:0007669"/>
    <property type="project" value="TreeGrafter"/>
</dbReference>
<sequence length="128" mass="14385">MAKRREIAGLSRDRGDIILAGALTVLGVLDRLGIDSLTISTAGLREGVFFEHFWDDLPYPVILDARRFSVLNVARIYRYHESHANHVRFLAGGLFEQLQPLHGYGAAERELLHDVGTVIAYDGHHRHS</sequence>
<organism evidence="2">
    <name type="scientific">marine metagenome</name>
    <dbReference type="NCBI Taxonomy" id="408172"/>
    <lineage>
        <taxon>unclassified sequences</taxon>
        <taxon>metagenomes</taxon>
        <taxon>ecological metagenomes</taxon>
    </lineage>
</organism>
<feature type="domain" description="Ppx/GppA phosphatase N-terminal" evidence="1">
    <location>
        <begin position="3"/>
        <end position="51"/>
    </location>
</feature>
<evidence type="ECO:0000313" key="2">
    <source>
        <dbReference type="EMBL" id="SVB50040.1"/>
    </source>
</evidence>
<dbReference type="InterPro" id="IPR003695">
    <property type="entry name" value="Ppx_GppA_N"/>
</dbReference>
<dbReference type="Gene3D" id="1.10.3210.10">
    <property type="entry name" value="Hypothetical protein af1432"/>
    <property type="match status" value="1"/>
</dbReference>
<dbReference type="EMBL" id="UINC01044496">
    <property type="protein sequence ID" value="SVB50040.1"/>
    <property type="molecule type" value="Genomic_DNA"/>
</dbReference>
<proteinExistence type="predicted"/>
<reference evidence="2" key="1">
    <citation type="submission" date="2018-05" db="EMBL/GenBank/DDBJ databases">
        <authorList>
            <person name="Lanie J.A."/>
            <person name="Ng W.-L."/>
            <person name="Kazmierczak K.M."/>
            <person name="Andrzejewski T.M."/>
            <person name="Davidsen T.M."/>
            <person name="Wayne K.J."/>
            <person name="Tettelin H."/>
            <person name="Glass J.I."/>
            <person name="Rusch D."/>
            <person name="Podicherti R."/>
            <person name="Tsui H.-C.T."/>
            <person name="Winkler M.E."/>
        </authorList>
    </citation>
    <scope>NUCLEOTIDE SEQUENCE</scope>
</reference>
<protein>
    <recommendedName>
        <fullName evidence="1">Ppx/GppA phosphatase N-terminal domain-containing protein</fullName>
    </recommendedName>
</protein>
<dbReference type="Gene3D" id="3.30.420.150">
    <property type="entry name" value="Exopolyphosphatase. Domain 2"/>
    <property type="match status" value="1"/>
</dbReference>
<dbReference type="Pfam" id="PF02541">
    <property type="entry name" value="Ppx-GppA"/>
    <property type="match status" value="1"/>
</dbReference>